<keyword evidence="3" id="KW-1185">Reference proteome</keyword>
<feature type="region of interest" description="Disordered" evidence="1">
    <location>
        <begin position="52"/>
        <end position="76"/>
    </location>
</feature>
<evidence type="ECO:0000256" key="1">
    <source>
        <dbReference type="SAM" id="MobiDB-lite"/>
    </source>
</evidence>
<evidence type="ECO:0000313" key="2">
    <source>
        <dbReference type="EMBL" id="MQL70714.1"/>
    </source>
</evidence>
<evidence type="ECO:0000313" key="3">
    <source>
        <dbReference type="Proteomes" id="UP000652761"/>
    </source>
</evidence>
<organism evidence="2 3">
    <name type="scientific">Colocasia esculenta</name>
    <name type="common">Wild taro</name>
    <name type="synonym">Arum esculentum</name>
    <dbReference type="NCBI Taxonomy" id="4460"/>
    <lineage>
        <taxon>Eukaryota</taxon>
        <taxon>Viridiplantae</taxon>
        <taxon>Streptophyta</taxon>
        <taxon>Embryophyta</taxon>
        <taxon>Tracheophyta</taxon>
        <taxon>Spermatophyta</taxon>
        <taxon>Magnoliopsida</taxon>
        <taxon>Liliopsida</taxon>
        <taxon>Araceae</taxon>
        <taxon>Aroideae</taxon>
        <taxon>Colocasieae</taxon>
        <taxon>Colocasia</taxon>
    </lineage>
</organism>
<reference evidence="2" key="1">
    <citation type="submission" date="2017-07" db="EMBL/GenBank/DDBJ databases">
        <title>Taro Niue Genome Assembly and Annotation.</title>
        <authorList>
            <person name="Atibalentja N."/>
            <person name="Keating K."/>
            <person name="Fields C.J."/>
        </authorList>
    </citation>
    <scope>NUCLEOTIDE SEQUENCE</scope>
    <source>
        <strain evidence="2">Niue_2</strain>
        <tissue evidence="2">Leaf</tissue>
    </source>
</reference>
<proteinExistence type="predicted"/>
<dbReference type="Proteomes" id="UP000652761">
    <property type="component" value="Unassembled WGS sequence"/>
</dbReference>
<accession>A0A843TMJ0</accession>
<name>A0A843TMJ0_COLES</name>
<protein>
    <submittedName>
        <fullName evidence="2">Uncharacterized protein</fullName>
    </submittedName>
</protein>
<comment type="caution">
    <text evidence="2">The sequence shown here is derived from an EMBL/GenBank/DDBJ whole genome shotgun (WGS) entry which is preliminary data.</text>
</comment>
<dbReference type="AlphaFoldDB" id="A0A843TMJ0"/>
<gene>
    <name evidence="2" type="ORF">Taro_003038</name>
</gene>
<sequence length="76" mass="8490">MAMDVDVYFSDFLCIADPEILDWWLLPAIYFDKEEPLTSGYTSPALVCCEDHHRSGSGGDPTSLEETVESDSERGE</sequence>
<dbReference type="EMBL" id="NMUH01000076">
    <property type="protein sequence ID" value="MQL70714.1"/>
    <property type="molecule type" value="Genomic_DNA"/>
</dbReference>